<comment type="caution">
    <text evidence="12">The sequence shown here is derived from an EMBL/GenBank/DDBJ whole genome shotgun (WGS) entry which is preliminary data.</text>
</comment>
<dbReference type="EC" id="2.7.1.180" evidence="2 11"/>
<evidence type="ECO:0000256" key="8">
    <source>
        <dbReference type="ARBA" id="ARBA00022842"/>
    </source>
</evidence>
<dbReference type="Proteomes" id="UP001189616">
    <property type="component" value="Unassembled WGS sequence"/>
</dbReference>
<dbReference type="SUPFAM" id="SSF143631">
    <property type="entry name" value="ApbE-like"/>
    <property type="match status" value="1"/>
</dbReference>
<comment type="catalytic activity">
    <reaction evidence="10 11">
        <text>L-threonyl-[protein] + FAD = FMN-L-threonyl-[protein] + AMP + H(+)</text>
        <dbReference type="Rhea" id="RHEA:36847"/>
        <dbReference type="Rhea" id="RHEA-COMP:11060"/>
        <dbReference type="Rhea" id="RHEA-COMP:11061"/>
        <dbReference type="ChEBI" id="CHEBI:15378"/>
        <dbReference type="ChEBI" id="CHEBI:30013"/>
        <dbReference type="ChEBI" id="CHEBI:57692"/>
        <dbReference type="ChEBI" id="CHEBI:74257"/>
        <dbReference type="ChEBI" id="CHEBI:456215"/>
        <dbReference type="EC" id="2.7.1.180"/>
    </reaction>
</comment>
<organism evidence="12 13">
    <name type="scientific">Ralstonia condita</name>
    <dbReference type="NCBI Taxonomy" id="3058600"/>
    <lineage>
        <taxon>Bacteria</taxon>
        <taxon>Pseudomonadati</taxon>
        <taxon>Pseudomonadota</taxon>
        <taxon>Betaproteobacteria</taxon>
        <taxon>Burkholderiales</taxon>
        <taxon>Burkholderiaceae</taxon>
        <taxon>Ralstonia</taxon>
    </lineage>
</organism>
<dbReference type="EMBL" id="CATYWO010000002">
    <property type="protein sequence ID" value="CAJ0783587.1"/>
    <property type="molecule type" value="Genomic_DNA"/>
</dbReference>
<evidence type="ECO:0000256" key="1">
    <source>
        <dbReference type="ARBA" id="ARBA00001946"/>
    </source>
</evidence>
<dbReference type="PIRSF" id="PIRSF006268">
    <property type="entry name" value="ApbE"/>
    <property type="match status" value="1"/>
</dbReference>
<dbReference type="RefSeq" id="WP_316656812.1">
    <property type="nucleotide sequence ID" value="NZ_CATYWO010000002.1"/>
</dbReference>
<evidence type="ECO:0000313" key="12">
    <source>
        <dbReference type="EMBL" id="CAJ0783587.1"/>
    </source>
</evidence>
<keyword evidence="7 11" id="KW-0274">FAD</keyword>
<reference evidence="12 13" key="1">
    <citation type="submission" date="2023-07" db="EMBL/GenBank/DDBJ databases">
        <authorList>
            <person name="Peeters C."/>
        </authorList>
    </citation>
    <scope>NUCLEOTIDE SEQUENCE [LARGE SCALE GENOMIC DNA]</scope>
    <source>
        <strain evidence="12 13">LMG 7141</strain>
    </source>
</reference>
<proteinExistence type="inferred from homology"/>
<accession>A0ABM9J5Q8</accession>
<evidence type="ECO:0000256" key="11">
    <source>
        <dbReference type="PIRNR" id="PIRNR006268"/>
    </source>
</evidence>
<evidence type="ECO:0000256" key="5">
    <source>
        <dbReference type="ARBA" id="ARBA00022679"/>
    </source>
</evidence>
<protein>
    <recommendedName>
        <fullName evidence="3 11">FAD:protein FMN transferase</fullName>
        <ecNumber evidence="2 11">2.7.1.180</ecNumber>
    </recommendedName>
    <alternativeName>
        <fullName evidence="9 11">Flavin transferase</fullName>
    </alternativeName>
</protein>
<gene>
    <name evidence="12" type="primary">apbE_1</name>
    <name evidence="12" type="ORF">LMG7141_01408</name>
</gene>
<evidence type="ECO:0000256" key="4">
    <source>
        <dbReference type="ARBA" id="ARBA00022630"/>
    </source>
</evidence>
<keyword evidence="8 11" id="KW-0460">Magnesium</keyword>
<dbReference type="Gene3D" id="3.10.520.10">
    <property type="entry name" value="ApbE-like domains"/>
    <property type="match status" value="1"/>
</dbReference>
<evidence type="ECO:0000256" key="10">
    <source>
        <dbReference type="ARBA" id="ARBA00048540"/>
    </source>
</evidence>
<dbReference type="PANTHER" id="PTHR30040">
    <property type="entry name" value="THIAMINE BIOSYNTHESIS LIPOPROTEIN APBE"/>
    <property type="match status" value="1"/>
</dbReference>
<evidence type="ECO:0000256" key="3">
    <source>
        <dbReference type="ARBA" id="ARBA00016337"/>
    </source>
</evidence>
<evidence type="ECO:0000256" key="9">
    <source>
        <dbReference type="ARBA" id="ARBA00031306"/>
    </source>
</evidence>
<keyword evidence="5 11" id="KW-0808">Transferase</keyword>
<keyword evidence="4 11" id="KW-0285">Flavoprotein</keyword>
<dbReference type="Pfam" id="PF02424">
    <property type="entry name" value="ApbE"/>
    <property type="match status" value="1"/>
</dbReference>
<dbReference type="InterPro" id="IPR024932">
    <property type="entry name" value="ApbE"/>
</dbReference>
<comment type="cofactor">
    <cofactor evidence="1">
        <name>Mg(2+)</name>
        <dbReference type="ChEBI" id="CHEBI:18420"/>
    </cofactor>
</comment>
<sequence length="333" mass="35777">MSKTSIERQGGRARCRYTLNGETMGTRYSAQCYAGPDLDRARLAAALDRAVQAVDQEMSNWKATSDLTRLNLAEPDVWVPISANLAMVLVRAIEIGQESGNAFNVGVGDVVSRWGFGPREADAPSATGALPAQPRSPVGALLEVDATRGRARKRAPLALDLCGIAKGFGVDELGRVMDRHGIESWLVGIDGEMRARGTKPSNACWAIAIERPDDERREPLSVIEMTDVAIATSGDYRHWRECDGQRVSHTMDPRTGQPLNNGVASVTVLASCCMDADAYATALMVLGEEDGVALARRKQLDALFLVRERDGLRAVGTGCFADGGAGEYLLQGT</sequence>
<dbReference type="GO" id="GO:0016740">
    <property type="term" value="F:transferase activity"/>
    <property type="evidence" value="ECO:0007669"/>
    <property type="project" value="UniProtKB-KW"/>
</dbReference>
<name>A0ABM9J5Q8_9RALS</name>
<evidence type="ECO:0000256" key="7">
    <source>
        <dbReference type="ARBA" id="ARBA00022827"/>
    </source>
</evidence>
<evidence type="ECO:0000313" key="13">
    <source>
        <dbReference type="Proteomes" id="UP001189616"/>
    </source>
</evidence>
<evidence type="ECO:0000256" key="2">
    <source>
        <dbReference type="ARBA" id="ARBA00011955"/>
    </source>
</evidence>
<comment type="similarity">
    <text evidence="11">Belongs to the ApbE family.</text>
</comment>
<dbReference type="InterPro" id="IPR003374">
    <property type="entry name" value="ApbE-like_sf"/>
</dbReference>
<evidence type="ECO:0000256" key="6">
    <source>
        <dbReference type="ARBA" id="ARBA00022723"/>
    </source>
</evidence>
<keyword evidence="13" id="KW-1185">Reference proteome</keyword>
<keyword evidence="6 11" id="KW-0479">Metal-binding</keyword>
<dbReference type="PANTHER" id="PTHR30040:SF2">
    <property type="entry name" value="FAD:PROTEIN FMN TRANSFERASE"/>
    <property type="match status" value="1"/>
</dbReference>